<name>A0A838XNR9_9ACTN</name>
<dbReference type="InterPro" id="IPR000792">
    <property type="entry name" value="Tscrpt_reg_LuxR_C"/>
</dbReference>
<dbReference type="PANTHER" id="PTHR43214">
    <property type="entry name" value="TWO-COMPONENT RESPONSE REGULATOR"/>
    <property type="match status" value="1"/>
</dbReference>
<dbReference type="Pfam" id="PF00196">
    <property type="entry name" value="GerE"/>
    <property type="match status" value="1"/>
</dbReference>
<keyword evidence="1 5" id="KW-0597">Phosphoprotein</keyword>
<dbReference type="InterPro" id="IPR039420">
    <property type="entry name" value="WalR-like"/>
</dbReference>
<evidence type="ECO:0000256" key="4">
    <source>
        <dbReference type="ARBA" id="ARBA00023163"/>
    </source>
</evidence>
<feature type="modified residue" description="4-aspartylphosphate" evidence="5">
    <location>
        <position position="50"/>
    </location>
</feature>
<dbReference type="PROSITE" id="PS50110">
    <property type="entry name" value="RESPONSE_REGULATORY"/>
    <property type="match status" value="1"/>
</dbReference>
<evidence type="ECO:0000256" key="2">
    <source>
        <dbReference type="ARBA" id="ARBA00023015"/>
    </source>
</evidence>
<protein>
    <submittedName>
        <fullName evidence="8">Response regulator transcription factor</fullName>
    </submittedName>
</protein>
<evidence type="ECO:0000313" key="8">
    <source>
        <dbReference type="EMBL" id="MBA4608644.1"/>
    </source>
</evidence>
<dbReference type="InterPro" id="IPR016032">
    <property type="entry name" value="Sig_transdc_resp-reg_C-effctor"/>
</dbReference>
<feature type="domain" description="HTH luxR-type" evidence="6">
    <location>
        <begin position="145"/>
        <end position="210"/>
    </location>
</feature>
<dbReference type="SMART" id="SM00448">
    <property type="entry name" value="REC"/>
    <property type="match status" value="1"/>
</dbReference>
<dbReference type="PROSITE" id="PS00622">
    <property type="entry name" value="HTH_LUXR_1"/>
    <property type="match status" value="1"/>
</dbReference>
<evidence type="ECO:0000259" key="6">
    <source>
        <dbReference type="PROSITE" id="PS50043"/>
    </source>
</evidence>
<dbReference type="EMBL" id="JACEOG010000001">
    <property type="protein sequence ID" value="MBA4608644.1"/>
    <property type="molecule type" value="Genomic_DNA"/>
</dbReference>
<dbReference type="InterPro" id="IPR001789">
    <property type="entry name" value="Sig_transdc_resp-reg_receiver"/>
</dbReference>
<keyword evidence="9" id="KW-1185">Reference proteome</keyword>
<dbReference type="CDD" id="cd06170">
    <property type="entry name" value="LuxR_C_like"/>
    <property type="match status" value="1"/>
</dbReference>
<evidence type="ECO:0000256" key="1">
    <source>
        <dbReference type="ARBA" id="ARBA00022553"/>
    </source>
</evidence>
<organism evidence="8 9">
    <name type="scientific">Aeromicrobium phoceense</name>
    <dbReference type="NCBI Taxonomy" id="2754045"/>
    <lineage>
        <taxon>Bacteria</taxon>
        <taxon>Bacillati</taxon>
        <taxon>Actinomycetota</taxon>
        <taxon>Actinomycetes</taxon>
        <taxon>Propionibacteriales</taxon>
        <taxon>Nocardioidaceae</taxon>
        <taxon>Aeromicrobium</taxon>
    </lineage>
</organism>
<dbReference type="Gene3D" id="3.40.50.2300">
    <property type="match status" value="1"/>
</dbReference>
<gene>
    <name evidence="8" type="ORF">H1W00_09170</name>
</gene>
<dbReference type="PRINTS" id="PR00038">
    <property type="entry name" value="HTHLUXR"/>
</dbReference>
<sequence length="212" mass="22598">MLTDDDPLVRAGLALILGGAKTIEVVAEAANGREALAAVREQSVDLVLMDLRMPVMDGIEATRAISAEPRAPKVLVLTTFDADDHIVRALAAGAAGFLLKDTPPPRIVKAIEAVMAGEPMLSPAVTQNLIRQVTADSTDHRRTDAERLVATLTERELDVARAVGHGRSNAEIAGELFMSLATVKAHISRIFAKLDATNRVQVAITMHDAGRL</sequence>
<dbReference type="GO" id="GO:0000160">
    <property type="term" value="P:phosphorelay signal transduction system"/>
    <property type="evidence" value="ECO:0007669"/>
    <property type="project" value="InterPro"/>
</dbReference>
<dbReference type="GO" id="GO:0003677">
    <property type="term" value="F:DNA binding"/>
    <property type="evidence" value="ECO:0007669"/>
    <property type="project" value="UniProtKB-KW"/>
</dbReference>
<evidence type="ECO:0000259" key="7">
    <source>
        <dbReference type="PROSITE" id="PS50110"/>
    </source>
</evidence>
<dbReference type="PANTHER" id="PTHR43214:SF24">
    <property type="entry name" value="TRANSCRIPTIONAL REGULATORY PROTEIN NARL-RELATED"/>
    <property type="match status" value="1"/>
</dbReference>
<evidence type="ECO:0000313" key="9">
    <source>
        <dbReference type="Proteomes" id="UP000550354"/>
    </source>
</evidence>
<dbReference type="InterPro" id="IPR011006">
    <property type="entry name" value="CheY-like_superfamily"/>
</dbReference>
<dbReference type="CDD" id="cd17535">
    <property type="entry name" value="REC_NarL-like"/>
    <property type="match status" value="1"/>
</dbReference>
<evidence type="ECO:0000256" key="5">
    <source>
        <dbReference type="PROSITE-ProRule" id="PRU00169"/>
    </source>
</evidence>
<dbReference type="GO" id="GO:0006355">
    <property type="term" value="P:regulation of DNA-templated transcription"/>
    <property type="evidence" value="ECO:0007669"/>
    <property type="project" value="InterPro"/>
</dbReference>
<comment type="caution">
    <text evidence="8">The sequence shown here is derived from an EMBL/GenBank/DDBJ whole genome shotgun (WGS) entry which is preliminary data.</text>
</comment>
<evidence type="ECO:0000256" key="3">
    <source>
        <dbReference type="ARBA" id="ARBA00023125"/>
    </source>
</evidence>
<keyword evidence="4" id="KW-0804">Transcription</keyword>
<keyword evidence="3" id="KW-0238">DNA-binding</keyword>
<dbReference type="InterPro" id="IPR058245">
    <property type="entry name" value="NreC/VraR/RcsB-like_REC"/>
</dbReference>
<keyword evidence="2" id="KW-0805">Transcription regulation</keyword>
<dbReference type="SUPFAM" id="SSF52172">
    <property type="entry name" value="CheY-like"/>
    <property type="match status" value="1"/>
</dbReference>
<dbReference type="SUPFAM" id="SSF46894">
    <property type="entry name" value="C-terminal effector domain of the bipartite response regulators"/>
    <property type="match status" value="1"/>
</dbReference>
<dbReference type="Pfam" id="PF00072">
    <property type="entry name" value="Response_reg"/>
    <property type="match status" value="1"/>
</dbReference>
<accession>A0A838XNR9</accession>
<dbReference type="PROSITE" id="PS50043">
    <property type="entry name" value="HTH_LUXR_2"/>
    <property type="match status" value="1"/>
</dbReference>
<dbReference type="AlphaFoldDB" id="A0A838XNR9"/>
<feature type="domain" description="Response regulatory" evidence="7">
    <location>
        <begin position="1"/>
        <end position="115"/>
    </location>
</feature>
<dbReference type="SMART" id="SM00421">
    <property type="entry name" value="HTH_LUXR"/>
    <property type="match status" value="1"/>
</dbReference>
<reference evidence="8 9" key="1">
    <citation type="submission" date="2020-07" db="EMBL/GenBank/DDBJ databases">
        <title>Draft genome and description of Aeromicrobium phoceense strain Marseille-Q0843 isolated from healthy skin swab.</title>
        <authorList>
            <person name="Boxberger M."/>
            <person name="La Scola B."/>
        </authorList>
    </citation>
    <scope>NUCLEOTIDE SEQUENCE [LARGE SCALE GENOMIC DNA]</scope>
    <source>
        <strain evidence="8 9">Marseille-Q0843</strain>
    </source>
</reference>
<proteinExistence type="predicted"/>
<dbReference type="Proteomes" id="UP000550354">
    <property type="component" value="Unassembled WGS sequence"/>
</dbReference>